<sequence>MSADECGFTVTNSSEKKIEFNTLLNSGMKTIYIDVLISDDELYTNNSNYNLKQERVLLRWVWTKNEMSFLLSYTEDIHAISFNLLKGAYIEDFTIDIDIFPAGCTFDYRNDTKALFHLIHDTFVQNESDWQLCHRYFENQEWKVMLFNLTSYWVGYEMECFKPSCREQLTISYRVSFKFWTLVVTVCSYLRIFYKDFYDPYNELLKMCMLVSNDTNPENIRSEQTSSSNKTSSKQTDLDDVTADNQMVSVQTYRMIANTVYPIRMQIAFMIAKLLCLSVIISVIAHVMGNDVGDDSFIDQYLPLILFTVSPAVAMKLYNKNPSEHVEKYLQFIKQTMAKSKEAKNKINVTDCGNKQKMKVHGAKANCPN</sequence>
<keyword evidence="2" id="KW-0812">Transmembrane</keyword>
<keyword evidence="2" id="KW-0472">Membrane</keyword>
<accession>A0A8S3T5Q8</accession>
<feature type="transmembrane region" description="Helical" evidence="2">
    <location>
        <begin position="300"/>
        <end position="318"/>
    </location>
</feature>
<dbReference type="OrthoDB" id="6160294at2759"/>
<feature type="compositionally biased region" description="Low complexity" evidence="1">
    <location>
        <begin position="222"/>
        <end position="235"/>
    </location>
</feature>
<name>A0A8S3T5Q8_MYTED</name>
<keyword evidence="2" id="KW-1133">Transmembrane helix</keyword>
<evidence type="ECO:0000256" key="1">
    <source>
        <dbReference type="SAM" id="MobiDB-lite"/>
    </source>
</evidence>
<feature type="region of interest" description="Disordered" evidence="1">
    <location>
        <begin position="219"/>
        <end position="238"/>
    </location>
</feature>
<protein>
    <submittedName>
        <fullName evidence="3">Uncharacterized protein</fullName>
    </submittedName>
</protein>
<evidence type="ECO:0000313" key="4">
    <source>
        <dbReference type="Proteomes" id="UP000683360"/>
    </source>
</evidence>
<evidence type="ECO:0000313" key="3">
    <source>
        <dbReference type="EMBL" id="CAG2228757.1"/>
    </source>
</evidence>
<evidence type="ECO:0000256" key="2">
    <source>
        <dbReference type="SAM" id="Phobius"/>
    </source>
</evidence>
<reference evidence="3" key="1">
    <citation type="submission" date="2021-03" db="EMBL/GenBank/DDBJ databases">
        <authorList>
            <person name="Bekaert M."/>
        </authorList>
    </citation>
    <scope>NUCLEOTIDE SEQUENCE</scope>
</reference>
<dbReference type="AlphaFoldDB" id="A0A8S3T5Q8"/>
<gene>
    <name evidence="3" type="ORF">MEDL_41696</name>
</gene>
<organism evidence="3 4">
    <name type="scientific">Mytilus edulis</name>
    <name type="common">Blue mussel</name>
    <dbReference type="NCBI Taxonomy" id="6550"/>
    <lineage>
        <taxon>Eukaryota</taxon>
        <taxon>Metazoa</taxon>
        <taxon>Spiralia</taxon>
        <taxon>Lophotrochozoa</taxon>
        <taxon>Mollusca</taxon>
        <taxon>Bivalvia</taxon>
        <taxon>Autobranchia</taxon>
        <taxon>Pteriomorphia</taxon>
        <taxon>Mytilida</taxon>
        <taxon>Mytiloidea</taxon>
        <taxon>Mytilidae</taxon>
        <taxon>Mytilinae</taxon>
        <taxon>Mytilus</taxon>
    </lineage>
</organism>
<dbReference type="EMBL" id="CAJPWZ010002003">
    <property type="protein sequence ID" value="CAG2228757.1"/>
    <property type="molecule type" value="Genomic_DNA"/>
</dbReference>
<comment type="caution">
    <text evidence="3">The sequence shown here is derived from an EMBL/GenBank/DDBJ whole genome shotgun (WGS) entry which is preliminary data.</text>
</comment>
<proteinExistence type="predicted"/>
<feature type="transmembrane region" description="Helical" evidence="2">
    <location>
        <begin position="267"/>
        <end position="288"/>
    </location>
</feature>
<dbReference type="Proteomes" id="UP000683360">
    <property type="component" value="Unassembled WGS sequence"/>
</dbReference>
<keyword evidence="4" id="KW-1185">Reference proteome</keyword>